<protein>
    <recommendedName>
        <fullName evidence="3">glutamine synthetase</fullName>
        <ecNumber evidence="3">6.3.1.2</ecNumber>
    </recommendedName>
</protein>
<dbReference type="PANTHER" id="PTHR20852">
    <property type="entry name" value="GLUTAMINE SYNTHETASE"/>
    <property type="match status" value="1"/>
</dbReference>
<accession>A0A6C0JC64</accession>
<dbReference type="InterPro" id="IPR008146">
    <property type="entry name" value="Gln_synth_cat_dom"/>
</dbReference>
<dbReference type="InterPro" id="IPR014746">
    <property type="entry name" value="Gln_synth/guanido_kin_cat_dom"/>
</dbReference>
<organism evidence="9">
    <name type="scientific">viral metagenome</name>
    <dbReference type="NCBI Taxonomy" id="1070528"/>
    <lineage>
        <taxon>unclassified sequences</taxon>
        <taxon>metagenomes</taxon>
        <taxon>organismal metagenomes</taxon>
    </lineage>
</organism>
<feature type="domain" description="GS catalytic" evidence="8">
    <location>
        <begin position="87"/>
        <end position="352"/>
    </location>
</feature>
<dbReference type="SUPFAM" id="SSF55931">
    <property type="entry name" value="Glutamine synthetase/guanido kinase"/>
    <property type="match status" value="1"/>
</dbReference>
<dbReference type="Gene3D" id="3.10.20.70">
    <property type="entry name" value="Glutamine synthetase, N-terminal domain"/>
    <property type="match status" value="1"/>
</dbReference>
<dbReference type="EC" id="6.3.1.2" evidence="3"/>
<proteinExistence type="inferred from homology"/>
<evidence type="ECO:0000256" key="7">
    <source>
        <dbReference type="ARBA" id="ARBA00022840"/>
    </source>
</evidence>
<dbReference type="PROSITE" id="PS51987">
    <property type="entry name" value="GS_CATALYTIC"/>
    <property type="match status" value="1"/>
</dbReference>
<dbReference type="GO" id="GO:0006542">
    <property type="term" value="P:glutamine biosynthetic process"/>
    <property type="evidence" value="ECO:0007669"/>
    <property type="project" value="InterPro"/>
</dbReference>
<keyword evidence="6" id="KW-0547">Nucleotide-binding</keyword>
<evidence type="ECO:0000256" key="6">
    <source>
        <dbReference type="ARBA" id="ARBA00022741"/>
    </source>
</evidence>
<dbReference type="GO" id="GO:0004356">
    <property type="term" value="F:glutamine synthetase activity"/>
    <property type="evidence" value="ECO:0007669"/>
    <property type="project" value="UniProtKB-EC"/>
</dbReference>
<dbReference type="InterPro" id="IPR050292">
    <property type="entry name" value="Glutamine_Synthetase"/>
</dbReference>
<evidence type="ECO:0000259" key="8">
    <source>
        <dbReference type="PROSITE" id="PS51987"/>
    </source>
</evidence>
<evidence type="ECO:0000256" key="4">
    <source>
        <dbReference type="ARBA" id="ARBA00022490"/>
    </source>
</evidence>
<name>A0A6C0JC64_9ZZZZ</name>
<dbReference type="EMBL" id="MN740367">
    <property type="protein sequence ID" value="QHU02953.1"/>
    <property type="molecule type" value="Genomic_DNA"/>
</dbReference>
<keyword evidence="4" id="KW-0963">Cytoplasm</keyword>
<dbReference type="GO" id="GO:0005737">
    <property type="term" value="C:cytoplasm"/>
    <property type="evidence" value="ECO:0007669"/>
    <property type="project" value="UniProtKB-SubCell"/>
</dbReference>
<dbReference type="PANTHER" id="PTHR20852:SF93">
    <property type="entry name" value="GLUTAMINE SYNTHETASE CYTOSOLIC ISOZYME 1-1"/>
    <property type="match status" value="1"/>
</dbReference>
<dbReference type="InterPro" id="IPR036651">
    <property type="entry name" value="Gln_synt_N_sf"/>
</dbReference>
<reference evidence="9" key="1">
    <citation type="journal article" date="2020" name="Nature">
        <title>Giant virus diversity and host interactions through global metagenomics.</title>
        <authorList>
            <person name="Schulz F."/>
            <person name="Roux S."/>
            <person name="Paez-Espino D."/>
            <person name="Jungbluth S."/>
            <person name="Walsh D.A."/>
            <person name="Denef V.J."/>
            <person name="McMahon K.D."/>
            <person name="Konstantinidis K.T."/>
            <person name="Eloe-Fadrosh E.A."/>
            <person name="Kyrpides N.C."/>
            <person name="Woyke T."/>
        </authorList>
    </citation>
    <scope>NUCLEOTIDE SEQUENCE</scope>
    <source>
        <strain evidence="9">GVMAG-M-3300025890-48</strain>
    </source>
</reference>
<dbReference type="GO" id="GO:0005524">
    <property type="term" value="F:ATP binding"/>
    <property type="evidence" value="ECO:0007669"/>
    <property type="project" value="UniProtKB-KW"/>
</dbReference>
<evidence type="ECO:0000313" key="9">
    <source>
        <dbReference type="EMBL" id="QHU02953.1"/>
    </source>
</evidence>
<evidence type="ECO:0000256" key="1">
    <source>
        <dbReference type="ARBA" id="ARBA00004496"/>
    </source>
</evidence>
<dbReference type="AlphaFoldDB" id="A0A6C0JC64"/>
<comment type="subcellular location">
    <subcellularLocation>
        <location evidence="1">Cytoplasm</location>
    </subcellularLocation>
</comment>
<keyword evidence="5" id="KW-0436">Ligase</keyword>
<evidence type="ECO:0000256" key="3">
    <source>
        <dbReference type="ARBA" id="ARBA00012937"/>
    </source>
</evidence>
<sequence>MIIADYIWISKKHYRWKTRVFKDNEIQDVKKTDNWPILNYNAISTGEASNENTELSLTPAFICKDPFRKSANSYIVFCETNLIKETTRKWCINIIDENKDMDPWFCMKQEYYIISKITKRPFGIPIMTEQNNSNEQIHPQYAANGIGNYYCCMGNQYGRQIAETHMQLCLDAKINIKEINASLGPAQWRYKIGICKGVAAGDHLHVSRYILERLAEMNNAVICWHPKPFKDGWNRSACHTNYSNRFMRNGGDNGIGSIYIEKCIRGMMLFHNEIIHTYGDYNKERLTGHDETSKYDTFTWSVGKRNTSVRVSNSVWEMGKGYLEDRRPASNCDPYLVIGHTVYADVYYMPNY</sequence>
<dbReference type="FunFam" id="3.30.590.10:FF:000011">
    <property type="entry name" value="Glutamine synthetase"/>
    <property type="match status" value="1"/>
</dbReference>
<dbReference type="Gene3D" id="3.30.590.10">
    <property type="entry name" value="Glutamine synthetase/guanido kinase, catalytic domain"/>
    <property type="match status" value="1"/>
</dbReference>
<dbReference type="SMART" id="SM01230">
    <property type="entry name" value="Gln-synt_C"/>
    <property type="match status" value="1"/>
</dbReference>
<evidence type="ECO:0000256" key="5">
    <source>
        <dbReference type="ARBA" id="ARBA00022598"/>
    </source>
</evidence>
<dbReference type="Pfam" id="PF00120">
    <property type="entry name" value="Gln-synt_C"/>
    <property type="match status" value="1"/>
</dbReference>
<keyword evidence="7" id="KW-0067">ATP-binding</keyword>
<comment type="similarity">
    <text evidence="2">Belongs to the glutamine synthetase family.</text>
</comment>
<evidence type="ECO:0000256" key="2">
    <source>
        <dbReference type="ARBA" id="ARBA00009897"/>
    </source>
</evidence>